<proteinExistence type="predicted"/>
<dbReference type="EMBL" id="CAWUHC010000109">
    <property type="protein sequence ID" value="CAK7232835.1"/>
    <property type="molecule type" value="Genomic_DNA"/>
</dbReference>
<dbReference type="Gene3D" id="3.40.50.1820">
    <property type="entry name" value="alpha/beta hydrolase"/>
    <property type="match status" value="1"/>
</dbReference>
<accession>A0ABP0CPA5</accession>
<evidence type="ECO:0000313" key="4">
    <source>
        <dbReference type="Proteomes" id="UP001642406"/>
    </source>
</evidence>
<gene>
    <name evidence="3" type="ORF">SBRCBS47491_008403</name>
</gene>
<evidence type="ECO:0000259" key="2">
    <source>
        <dbReference type="Pfam" id="PF07859"/>
    </source>
</evidence>
<dbReference type="SUPFAM" id="SSF53474">
    <property type="entry name" value="alpha/beta-Hydrolases"/>
    <property type="match status" value="1"/>
</dbReference>
<dbReference type="InterPro" id="IPR029058">
    <property type="entry name" value="AB_hydrolase_fold"/>
</dbReference>
<organism evidence="3 4">
    <name type="scientific">Sporothrix bragantina</name>
    <dbReference type="NCBI Taxonomy" id="671064"/>
    <lineage>
        <taxon>Eukaryota</taxon>
        <taxon>Fungi</taxon>
        <taxon>Dikarya</taxon>
        <taxon>Ascomycota</taxon>
        <taxon>Pezizomycotina</taxon>
        <taxon>Sordariomycetes</taxon>
        <taxon>Sordariomycetidae</taxon>
        <taxon>Ophiostomatales</taxon>
        <taxon>Ophiostomataceae</taxon>
        <taxon>Sporothrix</taxon>
    </lineage>
</organism>
<dbReference type="Pfam" id="PF07859">
    <property type="entry name" value="Abhydrolase_3"/>
    <property type="match status" value="1"/>
</dbReference>
<dbReference type="PANTHER" id="PTHR48081">
    <property type="entry name" value="AB HYDROLASE SUPERFAMILY PROTEIN C4A8.06C"/>
    <property type="match status" value="1"/>
</dbReference>
<dbReference type="InterPro" id="IPR013094">
    <property type="entry name" value="AB_hydrolase_3"/>
</dbReference>
<dbReference type="Proteomes" id="UP001642406">
    <property type="component" value="Unassembled WGS sequence"/>
</dbReference>
<feature type="domain" description="Alpha/beta hydrolase fold-3" evidence="2">
    <location>
        <begin position="93"/>
        <end position="320"/>
    </location>
</feature>
<reference evidence="3 4" key="1">
    <citation type="submission" date="2024-01" db="EMBL/GenBank/DDBJ databases">
        <authorList>
            <person name="Allen C."/>
            <person name="Tagirdzhanova G."/>
        </authorList>
    </citation>
    <scope>NUCLEOTIDE SEQUENCE [LARGE SCALE GENOMIC DNA]</scope>
</reference>
<name>A0ABP0CPA5_9PEZI</name>
<keyword evidence="4" id="KW-1185">Reference proteome</keyword>
<dbReference type="InterPro" id="IPR050300">
    <property type="entry name" value="GDXG_lipolytic_enzyme"/>
</dbReference>
<comment type="caution">
    <text evidence="3">The sequence shown here is derived from an EMBL/GenBank/DDBJ whole genome shotgun (WGS) entry which is preliminary data.</text>
</comment>
<sequence>MTAYEKDPDWYAVAEPVFASDIAKSLIPNPPVHDVASRRQNAEKMYSLLFPPALPSVPVDIHRFKVTSFDGAIIGILAFFPQQATSKNLSPAVVYAHGGGMISLDAATVQNSTARLAADSGVPFFSVDYRLAPEAPHPAPTEDVYHALVWLQTAAKGGQVLHNIQIDPVRIAVAGESAGGGIAAGVALMARDRKLDPPLAKQILWYPMLDHRTTSANQIDARLLPHLTWGLVDNVTGWSALLGLDVSSENDKNNLDSVPDLQYASPARAESLQGMPSTYIDTGFLDLFHDEILAYGRRLKEENSSQPTELQIFPGLPHGFDGLARGTPAVKRALGLRMAAVRSLWD</sequence>
<keyword evidence="1" id="KW-0378">Hydrolase</keyword>
<evidence type="ECO:0000256" key="1">
    <source>
        <dbReference type="ARBA" id="ARBA00022801"/>
    </source>
</evidence>
<evidence type="ECO:0000313" key="3">
    <source>
        <dbReference type="EMBL" id="CAK7232835.1"/>
    </source>
</evidence>
<protein>
    <recommendedName>
        <fullName evidence="2">Alpha/beta hydrolase fold-3 domain-containing protein</fullName>
    </recommendedName>
</protein>
<dbReference type="PANTHER" id="PTHR48081:SF8">
    <property type="entry name" value="ALPHA_BETA HYDROLASE FOLD-3 DOMAIN-CONTAINING PROTEIN-RELATED"/>
    <property type="match status" value="1"/>
</dbReference>